<name>A0A9W8I0M3_9FUNG</name>
<dbReference type="PANTHER" id="PTHR46239:SF1">
    <property type="entry name" value="DNA REPAIR PROTEIN RAD51 HOMOLOG 3"/>
    <property type="match status" value="1"/>
</dbReference>
<dbReference type="SUPFAM" id="SSF52540">
    <property type="entry name" value="P-loop containing nucleoside triphosphate hydrolases"/>
    <property type="match status" value="1"/>
</dbReference>
<reference evidence="9" key="1">
    <citation type="submission" date="2022-07" db="EMBL/GenBank/DDBJ databases">
        <title>Phylogenomic reconstructions and comparative analyses of Kickxellomycotina fungi.</title>
        <authorList>
            <person name="Reynolds N.K."/>
            <person name="Stajich J.E."/>
            <person name="Barry K."/>
            <person name="Grigoriev I.V."/>
            <person name="Crous P."/>
            <person name="Smith M.E."/>
        </authorList>
    </citation>
    <scope>NUCLEOTIDE SEQUENCE</scope>
    <source>
        <strain evidence="9">NRRL 1565</strain>
    </source>
</reference>
<dbReference type="GO" id="GO:0000400">
    <property type="term" value="F:four-way junction DNA binding"/>
    <property type="evidence" value="ECO:0007669"/>
    <property type="project" value="TreeGrafter"/>
</dbReference>
<keyword evidence="6" id="KW-0539">Nucleus</keyword>
<evidence type="ECO:0000256" key="5">
    <source>
        <dbReference type="ARBA" id="ARBA00023204"/>
    </source>
</evidence>
<dbReference type="GO" id="GO:0005524">
    <property type="term" value="F:ATP binding"/>
    <property type="evidence" value="ECO:0007669"/>
    <property type="project" value="UniProtKB-KW"/>
</dbReference>
<keyword evidence="10" id="KW-1185">Reference proteome</keyword>
<dbReference type="InterPro" id="IPR013632">
    <property type="entry name" value="Rad51_C"/>
</dbReference>
<proteinExistence type="predicted"/>
<keyword evidence="3" id="KW-0227">DNA damage</keyword>
<dbReference type="OrthoDB" id="5957327at2759"/>
<evidence type="ECO:0000256" key="4">
    <source>
        <dbReference type="ARBA" id="ARBA00022840"/>
    </source>
</evidence>
<keyword evidence="2" id="KW-0547">Nucleotide-binding</keyword>
<dbReference type="GO" id="GO:0008821">
    <property type="term" value="F:crossover junction DNA endonuclease activity"/>
    <property type="evidence" value="ECO:0007669"/>
    <property type="project" value="TreeGrafter"/>
</dbReference>
<dbReference type="GO" id="GO:0033063">
    <property type="term" value="C:Rad51B-Rad51C-Rad51D-XRCC2 complex"/>
    <property type="evidence" value="ECO:0007669"/>
    <property type="project" value="TreeGrafter"/>
</dbReference>
<evidence type="ECO:0000313" key="10">
    <source>
        <dbReference type="Proteomes" id="UP001140094"/>
    </source>
</evidence>
<dbReference type="Gene3D" id="3.40.50.300">
    <property type="entry name" value="P-loop containing nucleotide triphosphate hydrolases"/>
    <property type="match status" value="1"/>
</dbReference>
<evidence type="ECO:0000259" key="8">
    <source>
        <dbReference type="PROSITE" id="PS50162"/>
    </source>
</evidence>
<dbReference type="AlphaFoldDB" id="A0A9W8I0M3"/>
<dbReference type="GO" id="GO:0033065">
    <property type="term" value="C:Rad51C-XRCC3 complex"/>
    <property type="evidence" value="ECO:0007669"/>
    <property type="project" value="TreeGrafter"/>
</dbReference>
<evidence type="ECO:0000256" key="6">
    <source>
        <dbReference type="ARBA" id="ARBA00023242"/>
    </source>
</evidence>
<evidence type="ECO:0000256" key="2">
    <source>
        <dbReference type="ARBA" id="ARBA00022741"/>
    </source>
</evidence>
<organism evidence="9 10">
    <name type="scientific">Coemansia guatemalensis</name>
    <dbReference type="NCBI Taxonomy" id="2761395"/>
    <lineage>
        <taxon>Eukaryota</taxon>
        <taxon>Fungi</taxon>
        <taxon>Fungi incertae sedis</taxon>
        <taxon>Zoopagomycota</taxon>
        <taxon>Kickxellomycotina</taxon>
        <taxon>Kickxellomycetes</taxon>
        <taxon>Kickxellales</taxon>
        <taxon>Kickxellaceae</taxon>
        <taxon>Coemansia</taxon>
    </lineage>
</organism>
<keyword evidence="4" id="KW-0067">ATP-binding</keyword>
<dbReference type="InterPro" id="IPR027417">
    <property type="entry name" value="P-loop_NTPase"/>
</dbReference>
<dbReference type="GO" id="GO:0007131">
    <property type="term" value="P:reciprocal meiotic recombination"/>
    <property type="evidence" value="ECO:0007669"/>
    <property type="project" value="TreeGrafter"/>
</dbReference>
<dbReference type="Proteomes" id="UP001140094">
    <property type="component" value="Unassembled WGS sequence"/>
</dbReference>
<dbReference type="GO" id="GO:0005657">
    <property type="term" value="C:replication fork"/>
    <property type="evidence" value="ECO:0007669"/>
    <property type="project" value="TreeGrafter"/>
</dbReference>
<comment type="subcellular location">
    <subcellularLocation>
        <location evidence="1">Nucleus</location>
    </subcellularLocation>
</comment>
<dbReference type="GO" id="GO:0000707">
    <property type="term" value="P:meiotic DNA recombinase assembly"/>
    <property type="evidence" value="ECO:0007669"/>
    <property type="project" value="TreeGrafter"/>
</dbReference>
<comment type="caution">
    <text evidence="9">The sequence shown here is derived from an EMBL/GenBank/DDBJ whole genome shotgun (WGS) entry which is preliminary data.</text>
</comment>
<protein>
    <recommendedName>
        <fullName evidence="7">DNA repair protein RAD51 homolog 3</fullName>
    </recommendedName>
</protein>
<gene>
    <name evidence="9" type="ORF">H4R20_002899</name>
</gene>
<evidence type="ECO:0000313" key="9">
    <source>
        <dbReference type="EMBL" id="KAJ2803430.1"/>
    </source>
</evidence>
<dbReference type="EMBL" id="JANBUO010000527">
    <property type="protein sequence ID" value="KAJ2803430.1"/>
    <property type="molecule type" value="Genomic_DNA"/>
</dbReference>
<dbReference type="PROSITE" id="PS50162">
    <property type="entry name" value="RECA_2"/>
    <property type="match status" value="1"/>
</dbReference>
<keyword evidence="5" id="KW-0234">DNA repair</keyword>
<feature type="domain" description="RecA family profile 1" evidence="8">
    <location>
        <begin position="61"/>
        <end position="234"/>
    </location>
</feature>
<dbReference type="GO" id="GO:0140664">
    <property type="term" value="F:ATP-dependent DNA damage sensor activity"/>
    <property type="evidence" value="ECO:0007669"/>
    <property type="project" value="InterPro"/>
</dbReference>
<evidence type="ECO:0000256" key="1">
    <source>
        <dbReference type="ARBA" id="ARBA00004123"/>
    </source>
</evidence>
<dbReference type="InterPro" id="IPR052093">
    <property type="entry name" value="HR_Repair_Mediator"/>
</dbReference>
<sequence length="324" mass="34962">MLRPVLSLRIPASSAAQLVQDGYRSVADFDAAQIPPTLPLHPNEPEARAVSAWHLAQQLRTRPHFSTTIPALDTLLDSRGLPLAAVTELVANPVGMLSNLCLRLCLAIQLPPTLKSAIYVDTTGSFSHRAARELCRQMPDPGSSSSDPAAMLDRIHVFRIYAAHELASFLASFDDIFARLPDIGLLLIDSVSWPFLASFPDNVLRRQTMHAEAAHLLSASATKHQVAASTGYHSASGSNRAIHNTSPNTQRANIKIHHVVLVSQAKSPAATHAMASAAPLQSMDGAVWRQISANSLTVRRTTATAYSDTDEYDFVLTSSAIHSI</sequence>
<dbReference type="InterPro" id="IPR020588">
    <property type="entry name" value="RecA_ATP-bd"/>
</dbReference>
<evidence type="ECO:0000256" key="3">
    <source>
        <dbReference type="ARBA" id="ARBA00022763"/>
    </source>
</evidence>
<dbReference type="PANTHER" id="PTHR46239">
    <property type="entry name" value="DNA REPAIR PROTEIN RAD51 HOMOLOG 3 RAD51C"/>
    <property type="match status" value="1"/>
</dbReference>
<dbReference type="Pfam" id="PF08423">
    <property type="entry name" value="Rad51"/>
    <property type="match status" value="1"/>
</dbReference>
<evidence type="ECO:0000256" key="7">
    <source>
        <dbReference type="ARBA" id="ARBA00040674"/>
    </source>
</evidence>
<accession>A0A9W8I0M3</accession>